<dbReference type="InterPro" id="IPR013217">
    <property type="entry name" value="Methyltransf_12"/>
</dbReference>
<dbReference type="FunFam" id="1.10.1200.10:FF:000005">
    <property type="entry name" value="Nonribosomal peptide synthetase 1"/>
    <property type="match status" value="1"/>
</dbReference>
<dbReference type="SUPFAM" id="SSF53335">
    <property type="entry name" value="S-adenosyl-L-methionine-dependent methyltransferases"/>
    <property type="match status" value="1"/>
</dbReference>
<dbReference type="InterPro" id="IPR001242">
    <property type="entry name" value="Condensation_dom"/>
</dbReference>
<dbReference type="InterPro" id="IPR020806">
    <property type="entry name" value="PKS_PP-bd"/>
</dbReference>
<dbReference type="SUPFAM" id="SSF52777">
    <property type="entry name" value="CoA-dependent acyltransferases"/>
    <property type="match status" value="2"/>
</dbReference>
<sequence>MSFAQQRLWFLDQLVPGSPFYNVPMAYRLRGAVDAELLGRAIEEVVARHAVLRTVIRSEAGEPYQAIRPAAPPVFSVADVSAESDPVAAAQALLRREIRAPFDLGEGPLLRSWLIRLGEDDQVLMLTMHHIVTDGWSIGVLLRELTVLYEAFRAGQPSPLPPLPMQYADFAVWQREWLSGEVFDEQLAYWRDRLSGLAAMELPVDRVRPAVPTYEGGSHHFIVPEPLTARLRQLSRERRMSLFMTLLAAFQAMLARETDMPDVAVGTPIAGRVRAELEDLIGFFVNTMVIRTDCSADPTFEELLARVRSSALGAYAHQDLPFEQLVRELAPQRDLTRNPLTQVIFQLMNTPSATLELAGTQAEPLGLDTDIVRFDLELHFVEHETVLAGAVVFARDLFDKATIERLAQRYVRVLEAVAADPRVRLSELPLLGEHERYELVIECNDTATELPQDATLAGLFEEQVDRAPDAVALICGDEQYSYAELDRRADRLARRLRGLGVRPEVLVALCLERGVEAVVAILAIVKAGGGYVPLDPEYPADRLRFILDDTDAPVVITTSRLRSSIPEKSGVEWILLDQPEDAESADMAARIPLSAEPGNIAYVIYTSGSTGVPKGVAVEHRSVIRLVCGVDYAVLDDRAVVLHAASVTFDASTFEIWAALVHGGRCVVSQERVPTVAGLRALFARTSVTTAWLTSALFNSLSDEDLTVFAGLRELLVGGEPLSRGHVERVCAALPGLTVVNGYGPTECTTFTCCNSLTPADLQGHSVPIGGPIANTRVYVLDGFGNVVPAGVVGELYVGGVGVARGYLGRGGLTADRFVPDPFGPAGSRLYRTGDLVRWNADGELEFVGRADHQVKVNGFRIEPGEVEAALAAHPGVERAAVVVREDRPGDKRLVGYVVADTVVDSLGADEEMVAQWRRIYDDLYSGTEYTGGARVAVEFGADFSGWNSSYSGTPIPLEQMREWRDATVARIEELRPRRVLEIGVGSGLLLSQLAPKCAQYFATDLSPVVLAGLQAQLDELAADWTDRVHLEPRRADDLDGLPVGHFDTVIMNSVVQYFPNERYLRRVIDGVLRLLAPGGALFIGDIRNLALLKEFTTATQFARARPPYDPVALQQKVSRNMRTEQELLLSPRYFTKFGAAGYAAVDIQVKRGFSVNELTRYRYDVVLRKEPSDVLALADAPRVEFAGSALIEEALRDLPGDRIRIAHIPHAGLRDEVELTRRVWNGAEILANETLAAETTFGSAAEQRDGGLLPEDLHRLGRQHGFATAVTWSVRAGCVDAVFVRAAVADGRALTDVYAESEWSDHDTADASNPGYGLLEADVRRFVAGTLPGFMVPAVVVVLDEFPLTVNGKLDHDALPAPVYSGEEGYRAPSTPVEETLSGIYAEILGLEHVGVDDSFFDLGGNSLLAMRVVAAVREVFGADVAVRALFDASSVSELAALVYAGADGLSAAAPTEMIQGGEGVPLFCIHPGGGMASPYRSLVAYLDCPIVGIRQIPAADTERPKTLRAMAEHYADIMQGLNPDGPYRILGWSFGGIVAHATAVVLQARGSVVDHLIVLDSYIVPEESRSVTDGSEFEELALNGYLLDGDIDLPKGMSFSYSNLIALAERQGLAGSIPPEWLLQIILENVRANVELAVQHIPDVFDGDLNIITAELGPFTDLQPEDWQTYVSGNIRKYPAECKHGMMMQPESVHLYGGYLNSMLAVPAN</sequence>
<dbReference type="EMBL" id="BJXA01000028">
    <property type="protein sequence ID" value="GEM39783.1"/>
    <property type="molecule type" value="Genomic_DNA"/>
</dbReference>
<dbReference type="UniPathway" id="UPA00011"/>
<dbReference type="CDD" id="cd19531">
    <property type="entry name" value="LCL_NRPS-like"/>
    <property type="match status" value="1"/>
</dbReference>
<dbReference type="PROSITE" id="PS00455">
    <property type="entry name" value="AMP_BINDING"/>
    <property type="match status" value="1"/>
</dbReference>
<dbReference type="FunFam" id="3.40.50.12780:FF:000012">
    <property type="entry name" value="Non-ribosomal peptide synthetase"/>
    <property type="match status" value="1"/>
</dbReference>
<dbReference type="PROSITE" id="PS00012">
    <property type="entry name" value="PHOSPHOPANTETHEINE"/>
    <property type="match status" value="1"/>
</dbReference>
<dbReference type="FunFam" id="2.30.38.10:FF:000001">
    <property type="entry name" value="Non-ribosomal peptide synthetase PvdI"/>
    <property type="match status" value="1"/>
</dbReference>
<dbReference type="InterPro" id="IPR006162">
    <property type="entry name" value="Ppantetheine_attach_site"/>
</dbReference>
<dbReference type="GO" id="GO:0043041">
    <property type="term" value="P:amino acid activation for nonribosomal peptide biosynthetic process"/>
    <property type="evidence" value="ECO:0007669"/>
    <property type="project" value="TreeGrafter"/>
</dbReference>
<accession>A0A511MGH0</accession>
<dbReference type="Gene3D" id="3.30.559.30">
    <property type="entry name" value="Nonribosomal peptide synthetase, condensation domain"/>
    <property type="match status" value="1"/>
</dbReference>
<dbReference type="FunFam" id="3.40.50.980:FF:000001">
    <property type="entry name" value="Non-ribosomal peptide synthetase"/>
    <property type="match status" value="1"/>
</dbReference>
<evidence type="ECO:0000259" key="5">
    <source>
        <dbReference type="PROSITE" id="PS50075"/>
    </source>
</evidence>
<comment type="caution">
    <text evidence="6">The sequence shown here is derived from an EMBL/GenBank/DDBJ whole genome shotgun (WGS) entry which is preliminary data.</text>
</comment>
<dbReference type="InterPro" id="IPR001031">
    <property type="entry name" value="Thioesterase"/>
</dbReference>
<dbReference type="Pfam" id="PF00975">
    <property type="entry name" value="Thioesterase"/>
    <property type="match status" value="1"/>
</dbReference>
<dbReference type="Proteomes" id="UP000321424">
    <property type="component" value="Unassembled WGS sequence"/>
</dbReference>
<reference evidence="6 7" key="1">
    <citation type="submission" date="2019-07" db="EMBL/GenBank/DDBJ databases">
        <title>Whole genome shotgun sequence of Nocardia ninae NBRC 108245.</title>
        <authorList>
            <person name="Hosoyama A."/>
            <person name="Uohara A."/>
            <person name="Ohji S."/>
            <person name="Ichikawa N."/>
        </authorList>
    </citation>
    <scope>NUCLEOTIDE SEQUENCE [LARGE SCALE GENOMIC DNA]</scope>
    <source>
        <strain evidence="6 7">NBRC 108245</strain>
    </source>
</reference>
<dbReference type="SUPFAM" id="SSF47336">
    <property type="entry name" value="ACP-like"/>
    <property type="match status" value="1"/>
</dbReference>
<dbReference type="CDD" id="cd02440">
    <property type="entry name" value="AdoMet_MTases"/>
    <property type="match status" value="1"/>
</dbReference>
<dbReference type="Gene3D" id="3.30.559.10">
    <property type="entry name" value="Chloramphenicol acetyltransferase-like domain"/>
    <property type="match status" value="1"/>
</dbReference>
<dbReference type="NCBIfam" id="TIGR01733">
    <property type="entry name" value="AA-adenyl-dom"/>
    <property type="match status" value="1"/>
</dbReference>
<dbReference type="InterPro" id="IPR045851">
    <property type="entry name" value="AMP-bd_C_sf"/>
</dbReference>
<evidence type="ECO:0000256" key="1">
    <source>
        <dbReference type="ARBA" id="ARBA00001957"/>
    </source>
</evidence>
<dbReference type="SUPFAM" id="SSF56801">
    <property type="entry name" value="Acetyl-CoA synthetase-like"/>
    <property type="match status" value="1"/>
</dbReference>
<name>A0A511MGH0_9NOCA</name>
<dbReference type="SMART" id="SM00823">
    <property type="entry name" value="PKS_PP"/>
    <property type="match status" value="1"/>
</dbReference>
<dbReference type="Pfam" id="PF13193">
    <property type="entry name" value="AMP-binding_C"/>
    <property type="match status" value="1"/>
</dbReference>
<dbReference type="PROSITE" id="PS50075">
    <property type="entry name" value="CARRIER"/>
    <property type="match status" value="1"/>
</dbReference>
<dbReference type="GO" id="GO:0003824">
    <property type="term" value="F:catalytic activity"/>
    <property type="evidence" value="ECO:0007669"/>
    <property type="project" value="InterPro"/>
</dbReference>
<dbReference type="SUPFAM" id="SSF53474">
    <property type="entry name" value="alpha/beta-Hydrolases"/>
    <property type="match status" value="1"/>
</dbReference>
<proteinExistence type="predicted"/>
<evidence type="ECO:0000256" key="2">
    <source>
        <dbReference type="ARBA" id="ARBA00022450"/>
    </source>
</evidence>
<dbReference type="FunFam" id="3.30.559.10:FF:000012">
    <property type="entry name" value="Non-ribosomal peptide synthetase"/>
    <property type="match status" value="1"/>
</dbReference>
<dbReference type="Gene3D" id="3.40.50.980">
    <property type="match status" value="2"/>
</dbReference>
<keyword evidence="2" id="KW-0596">Phosphopantetheine</keyword>
<dbReference type="InterPro" id="IPR000873">
    <property type="entry name" value="AMP-dep_synth/lig_dom"/>
</dbReference>
<dbReference type="PANTHER" id="PTHR45527">
    <property type="entry name" value="NONRIBOSOMAL PEPTIDE SYNTHETASE"/>
    <property type="match status" value="1"/>
</dbReference>
<evidence type="ECO:0000313" key="6">
    <source>
        <dbReference type="EMBL" id="GEM39783.1"/>
    </source>
</evidence>
<dbReference type="CDD" id="cd12117">
    <property type="entry name" value="A_NRPS_Srf_like"/>
    <property type="match status" value="1"/>
</dbReference>
<dbReference type="PANTHER" id="PTHR45527:SF1">
    <property type="entry name" value="FATTY ACID SYNTHASE"/>
    <property type="match status" value="1"/>
</dbReference>
<evidence type="ECO:0000256" key="3">
    <source>
        <dbReference type="ARBA" id="ARBA00022553"/>
    </source>
</evidence>
<dbReference type="Gene3D" id="3.40.50.1820">
    <property type="entry name" value="alpha/beta hydrolase"/>
    <property type="match status" value="1"/>
</dbReference>
<feature type="domain" description="Carrier" evidence="5">
    <location>
        <begin position="1373"/>
        <end position="1448"/>
    </location>
</feature>
<protein>
    <recommendedName>
        <fullName evidence="5">Carrier domain-containing protein</fullName>
    </recommendedName>
</protein>
<organism evidence="6 7">
    <name type="scientific">Nocardia ninae NBRC 108245</name>
    <dbReference type="NCBI Taxonomy" id="1210091"/>
    <lineage>
        <taxon>Bacteria</taxon>
        <taxon>Bacillati</taxon>
        <taxon>Actinomycetota</taxon>
        <taxon>Actinomycetes</taxon>
        <taxon>Mycobacteriales</taxon>
        <taxon>Nocardiaceae</taxon>
        <taxon>Nocardia</taxon>
    </lineage>
</organism>
<dbReference type="Gene3D" id="2.30.38.10">
    <property type="entry name" value="Luciferase, Domain 3"/>
    <property type="match status" value="1"/>
</dbReference>
<dbReference type="Gene3D" id="3.40.50.150">
    <property type="entry name" value="Vaccinia Virus protein VP39"/>
    <property type="match status" value="1"/>
</dbReference>
<dbReference type="Pfam" id="PF00501">
    <property type="entry name" value="AMP-binding"/>
    <property type="match status" value="1"/>
</dbReference>
<dbReference type="InterPro" id="IPR020845">
    <property type="entry name" value="AMP-binding_CS"/>
</dbReference>
<dbReference type="Pfam" id="PF08242">
    <property type="entry name" value="Methyltransf_12"/>
    <property type="match status" value="1"/>
</dbReference>
<dbReference type="InterPro" id="IPR023213">
    <property type="entry name" value="CAT-like_dom_sf"/>
</dbReference>
<keyword evidence="7" id="KW-1185">Reference proteome</keyword>
<keyword evidence="3" id="KW-0597">Phosphoprotein</keyword>
<dbReference type="GO" id="GO:0009403">
    <property type="term" value="P:toxin biosynthetic process"/>
    <property type="evidence" value="ECO:0007669"/>
    <property type="project" value="UniProtKB-ARBA"/>
</dbReference>
<evidence type="ECO:0000313" key="7">
    <source>
        <dbReference type="Proteomes" id="UP000321424"/>
    </source>
</evidence>
<keyword evidence="4" id="KW-0677">Repeat</keyword>
<comment type="cofactor">
    <cofactor evidence="1">
        <name>pantetheine 4'-phosphate</name>
        <dbReference type="ChEBI" id="CHEBI:47942"/>
    </cofactor>
</comment>
<dbReference type="InterPro" id="IPR010071">
    <property type="entry name" value="AA_adenyl_dom"/>
</dbReference>
<dbReference type="InterPro" id="IPR009081">
    <property type="entry name" value="PP-bd_ACP"/>
</dbReference>
<dbReference type="InterPro" id="IPR029063">
    <property type="entry name" value="SAM-dependent_MTases_sf"/>
</dbReference>
<gene>
    <name evidence="6" type="ORF">NN4_43020</name>
</gene>
<dbReference type="GO" id="GO:0008610">
    <property type="term" value="P:lipid biosynthetic process"/>
    <property type="evidence" value="ECO:0007669"/>
    <property type="project" value="UniProtKB-ARBA"/>
</dbReference>
<dbReference type="InterPro" id="IPR036736">
    <property type="entry name" value="ACP-like_sf"/>
</dbReference>
<dbReference type="Gene3D" id="3.30.300.30">
    <property type="match status" value="2"/>
</dbReference>
<dbReference type="GO" id="GO:0005829">
    <property type="term" value="C:cytosol"/>
    <property type="evidence" value="ECO:0007669"/>
    <property type="project" value="TreeGrafter"/>
</dbReference>
<dbReference type="InterPro" id="IPR025110">
    <property type="entry name" value="AMP-bd_C"/>
</dbReference>
<dbReference type="InterPro" id="IPR029058">
    <property type="entry name" value="AB_hydrolase_fold"/>
</dbReference>
<dbReference type="GO" id="GO:0031177">
    <property type="term" value="F:phosphopantetheine binding"/>
    <property type="evidence" value="ECO:0007669"/>
    <property type="project" value="InterPro"/>
</dbReference>
<dbReference type="Pfam" id="PF00668">
    <property type="entry name" value="Condensation"/>
    <property type="match status" value="1"/>
</dbReference>
<evidence type="ECO:0000256" key="4">
    <source>
        <dbReference type="ARBA" id="ARBA00022737"/>
    </source>
</evidence>
<dbReference type="Pfam" id="PF00550">
    <property type="entry name" value="PP-binding"/>
    <property type="match status" value="1"/>
</dbReference>